<comment type="caution">
    <text evidence="1">The sequence shown here is derived from an EMBL/GenBank/DDBJ whole genome shotgun (WGS) entry which is preliminary data.</text>
</comment>
<gene>
    <name evidence="1" type="ORF">L1987_59905</name>
</gene>
<proteinExistence type="predicted"/>
<organism evidence="1 2">
    <name type="scientific">Smallanthus sonchifolius</name>
    <dbReference type="NCBI Taxonomy" id="185202"/>
    <lineage>
        <taxon>Eukaryota</taxon>
        <taxon>Viridiplantae</taxon>
        <taxon>Streptophyta</taxon>
        <taxon>Embryophyta</taxon>
        <taxon>Tracheophyta</taxon>
        <taxon>Spermatophyta</taxon>
        <taxon>Magnoliopsida</taxon>
        <taxon>eudicotyledons</taxon>
        <taxon>Gunneridae</taxon>
        <taxon>Pentapetalae</taxon>
        <taxon>asterids</taxon>
        <taxon>campanulids</taxon>
        <taxon>Asterales</taxon>
        <taxon>Asteraceae</taxon>
        <taxon>Asteroideae</taxon>
        <taxon>Heliantheae alliance</taxon>
        <taxon>Millerieae</taxon>
        <taxon>Smallanthus</taxon>
    </lineage>
</organism>
<evidence type="ECO:0000313" key="2">
    <source>
        <dbReference type="Proteomes" id="UP001056120"/>
    </source>
</evidence>
<dbReference type="Proteomes" id="UP001056120">
    <property type="component" value="Linkage Group LG20"/>
</dbReference>
<evidence type="ECO:0000313" key="1">
    <source>
        <dbReference type="EMBL" id="KAI3742225.1"/>
    </source>
</evidence>
<dbReference type="EMBL" id="CM042037">
    <property type="protein sequence ID" value="KAI3742225.1"/>
    <property type="molecule type" value="Genomic_DNA"/>
</dbReference>
<sequence length="935" mass="104340">MLRKRDEEDEVGGLMMGFRDPRWGLLDIAGKGDDDHGFLLISISIVDSEADFRAPKPQNNTPSAHHFNQPATSTLPMASDADMSSWTDLLHSSSKLVEQAAPSAQFPPLQRNLDQLEALSKKLKSKTLRTEAPSQSIAATRLLAREGINAEQLARDLKSFELKTTFEDVFPTEATSVEEYLQQVHEMAMVSAVQEAQKDNLRSFSDYMMTVLEDDWQKEKRDFLHSLSRISTLPRTNVNESSFGASRSGPILSLTSSPHISSGPSSMELVPIADKPAIDKKAEAYAEVVRTINDARQRGLTFKSATAFKSAYESLGLDSSGGKSVTMGKIWHLIQTLMGENSSVPRNVSKKMSLIIGARRHLEWGHEKYIMEMIQSHPAQAALGGVVGNLQRIHAFLRIRLRDYGVLDFDAGDARRHPPVDTTWQQIYFCLRTGYYDDARDVASRSRVSHQFASQLAEWITNGGMVSVDTASIAAEECEKMLRMGDRAGRGAFDKKKLLLYALISGSRRQIDRLLREQPTLFNTIEDFLWFKLCAVRDSAFVVLNEGVSPYSLDDLQAYLNKFEPSYYTKNGKDPLVYPYVLLLSIQLVPAVLYLSKDIGDEGYNIDAAHIAIVLSDHGVLSDVGGTGHKIGVMDAFAEAASIIRQYGSLYLRHNNLSVALEYYAQAAATVGGGQLSWSGRGNLDQQRQRTLMMQQLLMEVLLRDGGILLLLGPRGAGEEGELGRFLSNQKDRHQFLVEAARQCQEAGLNDKSIEIQKRIGAFSAALDIINKGLSEAMCSLSRGRPDGESRTAGLIHSGNELLETFKYYQHVSLQEREYVLEQETLLRQLETILSIHKLARQEHYLDALREVAKLPFLPFDPLAPDTSADMFQNLSPYVQACVPDLLKVSLQCIDNVRDSDGSLRALRTKIANFLANNLNRNWPRDLYERVARTL</sequence>
<keyword evidence="2" id="KW-1185">Reference proteome</keyword>
<protein>
    <submittedName>
        <fullName evidence="1">Uncharacterized protein</fullName>
    </submittedName>
</protein>
<reference evidence="2" key="1">
    <citation type="journal article" date="2022" name="Mol. Ecol. Resour.">
        <title>The genomes of chicory, endive, great burdock and yacon provide insights into Asteraceae palaeo-polyploidization history and plant inulin production.</title>
        <authorList>
            <person name="Fan W."/>
            <person name="Wang S."/>
            <person name="Wang H."/>
            <person name="Wang A."/>
            <person name="Jiang F."/>
            <person name="Liu H."/>
            <person name="Zhao H."/>
            <person name="Xu D."/>
            <person name="Zhang Y."/>
        </authorList>
    </citation>
    <scope>NUCLEOTIDE SEQUENCE [LARGE SCALE GENOMIC DNA]</scope>
    <source>
        <strain evidence="2">cv. Yunnan</strain>
    </source>
</reference>
<reference evidence="1 2" key="2">
    <citation type="journal article" date="2022" name="Mol. Ecol. Resour.">
        <title>The genomes of chicory, endive, great burdock and yacon provide insights into Asteraceae paleo-polyploidization history and plant inulin production.</title>
        <authorList>
            <person name="Fan W."/>
            <person name="Wang S."/>
            <person name="Wang H."/>
            <person name="Wang A."/>
            <person name="Jiang F."/>
            <person name="Liu H."/>
            <person name="Zhao H."/>
            <person name="Xu D."/>
            <person name="Zhang Y."/>
        </authorList>
    </citation>
    <scope>NUCLEOTIDE SEQUENCE [LARGE SCALE GENOMIC DNA]</scope>
    <source>
        <strain evidence="2">cv. Yunnan</strain>
        <tissue evidence="1">Leaves</tissue>
    </source>
</reference>
<accession>A0ACB9D6T6</accession>
<name>A0ACB9D6T6_9ASTR</name>